<keyword evidence="9" id="KW-0175">Coiled coil</keyword>
<comment type="subcellular location">
    <subcellularLocation>
        <location evidence="1">Cytoplasm</location>
    </subcellularLocation>
</comment>
<dbReference type="Proteomes" id="UP000650833">
    <property type="component" value="Unassembled WGS sequence"/>
</dbReference>
<evidence type="ECO:0000256" key="4">
    <source>
        <dbReference type="ARBA" id="ARBA00022722"/>
    </source>
</evidence>
<dbReference type="AlphaFoldDB" id="A0A8H7V0G5"/>
<keyword evidence="8" id="KW-0040">ANK repeat</keyword>
<evidence type="ECO:0000256" key="7">
    <source>
        <dbReference type="ARBA" id="ARBA00022801"/>
    </source>
</evidence>
<comment type="similarity">
    <text evidence="2 10">Belongs to the ANKZF1/VMS1 family.</text>
</comment>
<keyword evidence="4 10" id="KW-0540">Nuclease</keyword>
<dbReference type="GO" id="GO:0036503">
    <property type="term" value="P:ERAD pathway"/>
    <property type="evidence" value="ECO:0007669"/>
    <property type="project" value="TreeGrafter"/>
</dbReference>
<dbReference type="Pfam" id="PF13857">
    <property type="entry name" value="Ank_5"/>
    <property type="match status" value="1"/>
</dbReference>
<evidence type="ECO:0000313" key="13">
    <source>
        <dbReference type="EMBL" id="KAG2197064.1"/>
    </source>
</evidence>
<accession>A0A8H7V0G5</accession>
<dbReference type="GO" id="GO:0005737">
    <property type="term" value="C:cytoplasm"/>
    <property type="evidence" value="ECO:0007669"/>
    <property type="project" value="UniProtKB-SubCell"/>
</dbReference>
<organism evidence="13 14">
    <name type="scientific">Mucor plumbeus</name>
    <dbReference type="NCBI Taxonomy" id="97098"/>
    <lineage>
        <taxon>Eukaryota</taxon>
        <taxon>Fungi</taxon>
        <taxon>Fungi incertae sedis</taxon>
        <taxon>Mucoromycota</taxon>
        <taxon>Mucoromycotina</taxon>
        <taxon>Mucoromycetes</taxon>
        <taxon>Mucorales</taxon>
        <taxon>Mucorineae</taxon>
        <taxon>Mucoraceae</taxon>
        <taxon>Mucor</taxon>
    </lineage>
</organism>
<dbReference type="PROSITE" id="PS52044">
    <property type="entry name" value="VLRF1"/>
    <property type="match status" value="1"/>
</dbReference>
<name>A0A8H7V0G5_9FUNG</name>
<evidence type="ECO:0000256" key="3">
    <source>
        <dbReference type="ARBA" id="ARBA00022490"/>
    </source>
</evidence>
<dbReference type="GO" id="GO:0016787">
    <property type="term" value="F:hydrolase activity"/>
    <property type="evidence" value="ECO:0007669"/>
    <property type="project" value="UniProtKB-KW"/>
</dbReference>
<dbReference type="InterPro" id="IPR047139">
    <property type="entry name" value="ANKZ1/VMS1"/>
</dbReference>
<feature type="compositionally biased region" description="Basic and acidic residues" evidence="11">
    <location>
        <begin position="141"/>
        <end position="170"/>
    </location>
</feature>
<evidence type="ECO:0000256" key="9">
    <source>
        <dbReference type="ARBA" id="ARBA00023054"/>
    </source>
</evidence>
<dbReference type="GO" id="GO:0004519">
    <property type="term" value="F:endonuclease activity"/>
    <property type="evidence" value="ECO:0007669"/>
    <property type="project" value="UniProtKB-KW"/>
</dbReference>
<evidence type="ECO:0000256" key="10">
    <source>
        <dbReference type="PROSITE-ProRule" id="PRU01389"/>
    </source>
</evidence>
<sequence>MSKKRQQQQAINVFDIPKELLDQLEPVEKDTEAVWGLAAENEEQQDDSVNAKALERLQIQEERLANQENELTCNTCAITFQDREEQRQHFSTDWHRYNIKRKVVLDVKPVTLAEFEAILTDLTESISGSETEDSEDEDDNESSKSEKRPDLDSLVDKQKQQQEEQEKLTNEAKQIVLPMMKKYSALTWFRAAEKDSSHYGIYRHLLQNSTLEQLQRSQHKGKKRTWTIIMLGGGHFAGCVIDVNASITDVKLIQHKTFHRYTTRRKQGGSQSANDNAKGAANSAGAQIRRYNEQLLQQEVRAVLSQWHQYIAQSEMVLVHAPSGNRKLVYNYEGAVLNINHVNSIPFATRRPTLSELKRVFTEMTTVKEVQVDEQAIETYKQKWIEKERKAKELLERSTLATKKVATIKKDTINPHLEKLLSLVRQNKTAVTLAYLEKHMNLPVSGFLPVDELPDDEDLYHYPTLLHIAASIGGAADLVKILLADYDANPTIVSDAGKTAYEVSKDKETRNAFRRCMCDYPDKWHWLEDGRVPSPLTEQQEQDQLAKEKKKQAKEQEKKRLLDLERQKLEAAKEAREDELRFEKLQATRAKNNMMPIVRPLGGDSVINTANMTPEARMRLEREKRARAAEERLKRFQ</sequence>
<keyword evidence="5" id="KW-0677">Repeat</keyword>
<reference evidence="13" key="1">
    <citation type="submission" date="2020-12" db="EMBL/GenBank/DDBJ databases">
        <title>Metabolic potential, ecology and presence of endohyphal bacteria is reflected in genomic diversity of Mucoromycotina.</title>
        <authorList>
            <person name="Muszewska A."/>
            <person name="Okrasinska A."/>
            <person name="Steczkiewicz K."/>
            <person name="Drgas O."/>
            <person name="Orlowska M."/>
            <person name="Perlinska-Lenart U."/>
            <person name="Aleksandrzak-Piekarczyk T."/>
            <person name="Szatraj K."/>
            <person name="Zielenkiewicz U."/>
            <person name="Pilsyk S."/>
            <person name="Malc E."/>
            <person name="Mieczkowski P."/>
            <person name="Kruszewska J.S."/>
            <person name="Biernat P."/>
            <person name="Pawlowska J."/>
        </authorList>
    </citation>
    <scope>NUCLEOTIDE SEQUENCE</scope>
    <source>
        <strain evidence="13">CBS 226.32</strain>
    </source>
</reference>
<dbReference type="EMBL" id="JAEPRC010000447">
    <property type="protein sequence ID" value="KAG2197064.1"/>
    <property type="molecule type" value="Genomic_DNA"/>
</dbReference>
<evidence type="ECO:0000256" key="11">
    <source>
        <dbReference type="SAM" id="MobiDB-lite"/>
    </source>
</evidence>
<feature type="compositionally biased region" description="Acidic residues" evidence="11">
    <location>
        <begin position="130"/>
        <end position="140"/>
    </location>
</feature>
<dbReference type="PANTHER" id="PTHR16036:SF2">
    <property type="entry name" value="TRNA ENDONUCLEASE ANKZF1"/>
    <property type="match status" value="1"/>
</dbReference>
<evidence type="ECO:0000256" key="1">
    <source>
        <dbReference type="ARBA" id="ARBA00004496"/>
    </source>
</evidence>
<keyword evidence="7 10" id="KW-0378">Hydrolase</keyword>
<keyword evidence="6 10" id="KW-0255">Endonuclease</keyword>
<dbReference type="Pfam" id="PF18826">
    <property type="entry name" value="bVLRF1"/>
    <property type="match status" value="1"/>
</dbReference>
<evidence type="ECO:0000313" key="14">
    <source>
        <dbReference type="Proteomes" id="UP000650833"/>
    </source>
</evidence>
<dbReference type="InterPro" id="IPR041175">
    <property type="entry name" value="VLRF1/Vms1"/>
</dbReference>
<comment type="caution">
    <text evidence="13">The sequence shown here is derived from an EMBL/GenBank/DDBJ whole genome shotgun (WGS) entry which is preliminary data.</text>
</comment>
<proteinExistence type="inferred from homology"/>
<keyword evidence="3 10" id="KW-0963">Cytoplasm</keyword>
<protein>
    <recommendedName>
        <fullName evidence="12">VLRF1 domain-containing protein</fullName>
    </recommendedName>
</protein>
<dbReference type="PANTHER" id="PTHR16036">
    <property type="entry name" value="ANKYRIN REPEAT AND ZINC FINGER DOMAIN-CONTAINING PROTEIN 1"/>
    <property type="match status" value="1"/>
</dbReference>
<feature type="domain" description="VLRF1" evidence="12">
    <location>
        <begin position="222"/>
        <end position="367"/>
    </location>
</feature>
<evidence type="ECO:0000256" key="6">
    <source>
        <dbReference type="ARBA" id="ARBA00022759"/>
    </source>
</evidence>
<feature type="region of interest" description="Disordered" evidence="11">
    <location>
        <begin position="263"/>
        <end position="284"/>
    </location>
</feature>
<gene>
    <name evidence="13" type="ORF">INT46_002786</name>
</gene>
<feature type="region of interest" description="Disordered" evidence="11">
    <location>
        <begin position="124"/>
        <end position="170"/>
    </location>
</feature>
<evidence type="ECO:0000256" key="2">
    <source>
        <dbReference type="ARBA" id="ARBA00009262"/>
    </source>
</evidence>
<evidence type="ECO:0000256" key="8">
    <source>
        <dbReference type="ARBA" id="ARBA00023043"/>
    </source>
</evidence>
<comment type="domain">
    <text evidence="10">The VLRF1 domain mediates binding to the 60S ribosomal subunit.</text>
</comment>
<dbReference type="InterPro" id="IPR002110">
    <property type="entry name" value="Ankyrin_rpt"/>
</dbReference>
<keyword evidence="14" id="KW-1185">Reference proteome</keyword>
<evidence type="ECO:0000259" key="12">
    <source>
        <dbReference type="PROSITE" id="PS52044"/>
    </source>
</evidence>
<dbReference type="OrthoDB" id="429841at2759"/>
<feature type="region of interest" description="Disordered" evidence="11">
    <location>
        <begin position="536"/>
        <end position="558"/>
    </location>
</feature>
<evidence type="ECO:0000256" key="5">
    <source>
        <dbReference type="ARBA" id="ARBA00022737"/>
    </source>
</evidence>
<feature type="active site" evidence="10">
    <location>
        <position position="271"/>
    </location>
</feature>